<comment type="caution">
    <text evidence="3">The sequence shown here is derived from an EMBL/GenBank/DDBJ whole genome shotgun (WGS) entry which is preliminary data.</text>
</comment>
<evidence type="ECO:0000313" key="3">
    <source>
        <dbReference type="EMBL" id="GAA3026185.1"/>
    </source>
</evidence>
<accession>A0ABP6L0H4</accession>
<dbReference type="SUPFAM" id="SSF89447">
    <property type="entry name" value="AbrB/MazE/MraZ-like"/>
    <property type="match status" value="1"/>
</dbReference>
<dbReference type="Proteomes" id="UP001501577">
    <property type="component" value="Unassembled WGS sequence"/>
</dbReference>
<name>A0ABP6L0H4_9ENTE</name>
<dbReference type="PANTHER" id="PTHR46558:SF11">
    <property type="entry name" value="HTH-TYPE TRANSCRIPTIONAL REGULATOR XRE"/>
    <property type="match status" value="1"/>
</dbReference>
<evidence type="ECO:0000313" key="4">
    <source>
        <dbReference type="Proteomes" id="UP001501577"/>
    </source>
</evidence>
<sequence length="153" mass="17166">MTEQTNKSITMHKNLAFLRKSHHLTIEEVAEKIGVSRQAVAKWEKGETMPDVIKCDALATFYNVKVDDLLHYDGATSVMPIAPKGKHFFGTVMIGERGQIVIPKEARELFQLKAGSRLIVLGDENPGYQGLAFISADTFLDSMQEILDHFYPK</sequence>
<dbReference type="Gene3D" id="1.10.260.40">
    <property type="entry name" value="lambda repressor-like DNA-binding domains"/>
    <property type="match status" value="1"/>
</dbReference>
<dbReference type="Pfam" id="PF04014">
    <property type="entry name" value="MazE_antitoxin"/>
    <property type="match status" value="1"/>
</dbReference>
<dbReference type="PROSITE" id="PS50943">
    <property type="entry name" value="HTH_CROC1"/>
    <property type="match status" value="1"/>
</dbReference>
<dbReference type="PANTHER" id="PTHR46558">
    <property type="entry name" value="TRACRIPTIONAL REGULATORY PROTEIN-RELATED-RELATED"/>
    <property type="match status" value="1"/>
</dbReference>
<evidence type="ECO:0000256" key="1">
    <source>
        <dbReference type="ARBA" id="ARBA00023125"/>
    </source>
</evidence>
<keyword evidence="1" id="KW-0238">DNA-binding</keyword>
<dbReference type="NCBIfam" id="TIGR01439">
    <property type="entry name" value="lp_hng_hel_AbrB"/>
    <property type="match status" value="1"/>
</dbReference>
<proteinExistence type="predicted"/>
<protein>
    <submittedName>
        <fullName evidence="3">Helix-turn-helix transcriptional regulator</fullName>
    </submittedName>
</protein>
<feature type="domain" description="HTH cro/C1-type" evidence="2">
    <location>
        <begin position="15"/>
        <end position="69"/>
    </location>
</feature>
<dbReference type="CDD" id="cd00093">
    <property type="entry name" value="HTH_XRE"/>
    <property type="match status" value="1"/>
</dbReference>
<dbReference type="InterPro" id="IPR037914">
    <property type="entry name" value="SpoVT-AbrB_sf"/>
</dbReference>
<dbReference type="SMART" id="SM00966">
    <property type="entry name" value="SpoVT_AbrB"/>
    <property type="match status" value="1"/>
</dbReference>
<dbReference type="InterPro" id="IPR001387">
    <property type="entry name" value="Cro/C1-type_HTH"/>
</dbReference>
<dbReference type="Pfam" id="PF01381">
    <property type="entry name" value="HTH_3"/>
    <property type="match status" value="1"/>
</dbReference>
<evidence type="ECO:0000259" key="2">
    <source>
        <dbReference type="PROSITE" id="PS50943"/>
    </source>
</evidence>
<reference evidence="4" key="1">
    <citation type="journal article" date="2019" name="Int. J. Syst. Evol. Microbiol.">
        <title>The Global Catalogue of Microorganisms (GCM) 10K type strain sequencing project: providing services to taxonomists for standard genome sequencing and annotation.</title>
        <authorList>
            <consortium name="The Broad Institute Genomics Platform"/>
            <consortium name="The Broad Institute Genome Sequencing Center for Infectious Disease"/>
            <person name="Wu L."/>
            <person name="Ma J."/>
        </authorList>
    </citation>
    <scope>NUCLEOTIDE SEQUENCE [LARGE SCALE GENOMIC DNA]</scope>
    <source>
        <strain evidence="4">JCM 8736</strain>
    </source>
</reference>
<dbReference type="SUPFAM" id="SSF47413">
    <property type="entry name" value="lambda repressor-like DNA-binding domains"/>
    <property type="match status" value="1"/>
</dbReference>
<dbReference type="Gene3D" id="2.10.260.10">
    <property type="match status" value="1"/>
</dbReference>
<gene>
    <name evidence="3" type="ORF">GCM10019998_23360</name>
</gene>
<dbReference type="EMBL" id="BAAAXQ010000077">
    <property type="protein sequence ID" value="GAA3026185.1"/>
    <property type="molecule type" value="Genomic_DNA"/>
</dbReference>
<organism evidence="3 4">
    <name type="scientific">Tetragenococcus solitarius</name>
    <dbReference type="NCBI Taxonomy" id="71453"/>
    <lineage>
        <taxon>Bacteria</taxon>
        <taxon>Bacillati</taxon>
        <taxon>Bacillota</taxon>
        <taxon>Bacilli</taxon>
        <taxon>Lactobacillales</taxon>
        <taxon>Enterococcaceae</taxon>
        <taxon>Tetragenococcus</taxon>
    </lineage>
</organism>
<dbReference type="SMART" id="SM00530">
    <property type="entry name" value="HTH_XRE"/>
    <property type="match status" value="1"/>
</dbReference>
<dbReference type="InterPro" id="IPR010982">
    <property type="entry name" value="Lambda_DNA-bd_dom_sf"/>
</dbReference>
<dbReference type="InterPro" id="IPR007159">
    <property type="entry name" value="SpoVT-AbrB_dom"/>
</dbReference>
<dbReference type="RefSeq" id="WP_068709106.1">
    <property type="nucleotide sequence ID" value="NZ_BAAAXQ010000077.1"/>
</dbReference>
<keyword evidence="4" id="KW-1185">Reference proteome</keyword>